<evidence type="ECO:0000313" key="3">
    <source>
        <dbReference type="Proteomes" id="UP000318667"/>
    </source>
</evidence>
<comment type="caution">
    <text evidence="2">The sequence shown here is derived from an EMBL/GenBank/DDBJ whole genome shotgun (WGS) entry which is preliminary data.</text>
</comment>
<feature type="transmembrane region" description="Helical" evidence="1">
    <location>
        <begin position="94"/>
        <end position="111"/>
    </location>
</feature>
<proteinExistence type="predicted"/>
<accession>A0A562JDK2</accession>
<keyword evidence="1" id="KW-0472">Membrane</keyword>
<organism evidence="2 3">
    <name type="scientific">Cytobacillus oceanisediminis</name>
    <dbReference type="NCBI Taxonomy" id="665099"/>
    <lineage>
        <taxon>Bacteria</taxon>
        <taxon>Bacillati</taxon>
        <taxon>Bacillota</taxon>
        <taxon>Bacilli</taxon>
        <taxon>Bacillales</taxon>
        <taxon>Bacillaceae</taxon>
        <taxon>Cytobacillus</taxon>
    </lineage>
</organism>
<sequence length="112" mass="13527">MYYFNAHGNLPVSWSREDQNFRDAKSQCQKYMNYHVIAQMKDGSQVEGIIEDMDDEGVTMMVPEDVEENDSRTYGYGGYGGYGRRRFRRYRRRRFPFFVFAFPFIVPYPFYY</sequence>
<dbReference type="AlphaFoldDB" id="A0A562JDK2"/>
<dbReference type="GeneID" id="65405397"/>
<keyword evidence="1" id="KW-0812">Transmembrane</keyword>
<reference evidence="2 3" key="1">
    <citation type="journal article" date="2015" name="Stand. Genomic Sci.">
        <title>Genomic Encyclopedia of Bacterial and Archaeal Type Strains, Phase III: the genomes of soil and plant-associated and newly described type strains.</title>
        <authorList>
            <person name="Whitman W.B."/>
            <person name="Woyke T."/>
            <person name="Klenk H.P."/>
            <person name="Zhou Y."/>
            <person name="Lilburn T.G."/>
            <person name="Beck B.J."/>
            <person name="De Vos P."/>
            <person name="Vandamme P."/>
            <person name="Eisen J.A."/>
            <person name="Garrity G."/>
            <person name="Hugenholtz P."/>
            <person name="Kyrpides N.C."/>
        </authorList>
    </citation>
    <scope>NUCLEOTIDE SEQUENCE [LARGE SCALE GENOMIC DNA]</scope>
    <source>
        <strain evidence="2 3">CGMCC 1.10115</strain>
    </source>
</reference>
<dbReference type="EMBL" id="VLKI01000017">
    <property type="protein sequence ID" value="TWH81242.1"/>
    <property type="molecule type" value="Genomic_DNA"/>
</dbReference>
<protein>
    <submittedName>
        <fullName evidence="2">Uncharacterized protein</fullName>
    </submittedName>
</protein>
<name>A0A562JDK2_9BACI</name>
<evidence type="ECO:0000313" key="2">
    <source>
        <dbReference type="EMBL" id="TWH81242.1"/>
    </source>
</evidence>
<dbReference type="RefSeq" id="WP_242021080.1">
    <property type="nucleotide sequence ID" value="NZ_CBCSDC010000018.1"/>
</dbReference>
<dbReference type="Proteomes" id="UP000318667">
    <property type="component" value="Unassembled WGS sequence"/>
</dbReference>
<gene>
    <name evidence="2" type="ORF">IQ19_04285</name>
</gene>
<evidence type="ECO:0000256" key="1">
    <source>
        <dbReference type="SAM" id="Phobius"/>
    </source>
</evidence>
<keyword evidence="1" id="KW-1133">Transmembrane helix</keyword>
<keyword evidence="3" id="KW-1185">Reference proteome</keyword>